<dbReference type="EMBL" id="JADFTS010000008">
    <property type="protein sequence ID" value="KAF9592173.1"/>
    <property type="molecule type" value="Genomic_DNA"/>
</dbReference>
<dbReference type="InterPro" id="IPR001841">
    <property type="entry name" value="Znf_RING"/>
</dbReference>
<dbReference type="PROSITE" id="PS50089">
    <property type="entry name" value="ZF_RING_2"/>
    <property type="match status" value="1"/>
</dbReference>
<evidence type="ECO:0000256" key="7">
    <source>
        <dbReference type="ARBA" id="ARBA00022723"/>
    </source>
</evidence>
<keyword evidence="10" id="KW-0862">Zinc</keyword>
<feature type="transmembrane region" description="Helical" evidence="14">
    <location>
        <begin position="20"/>
        <end position="41"/>
    </location>
</feature>
<keyword evidence="7" id="KW-0479">Metal-binding</keyword>
<dbReference type="GO" id="GO:0016567">
    <property type="term" value="P:protein ubiquitination"/>
    <property type="evidence" value="ECO:0007669"/>
    <property type="project" value="UniProtKB-UniPathway"/>
</dbReference>
<feature type="domain" description="RING-type" evidence="15">
    <location>
        <begin position="108"/>
        <end position="150"/>
    </location>
</feature>
<keyword evidence="11 14" id="KW-1133">Transmembrane helix</keyword>
<comment type="pathway">
    <text evidence="3">Protein modification; protein ubiquitination.</text>
</comment>
<dbReference type="SMART" id="SM00184">
    <property type="entry name" value="RING"/>
    <property type="match status" value="1"/>
</dbReference>
<evidence type="ECO:0000256" key="10">
    <source>
        <dbReference type="ARBA" id="ARBA00022833"/>
    </source>
</evidence>
<evidence type="ECO:0000313" key="16">
    <source>
        <dbReference type="EMBL" id="KAF9592173.1"/>
    </source>
</evidence>
<name>A0A835H5V9_9MAGN</name>
<evidence type="ECO:0000256" key="9">
    <source>
        <dbReference type="ARBA" id="ARBA00022786"/>
    </source>
</evidence>
<sequence length="210" mass="23645">MLQSPTPAPGLPPPRNWNPFVVAVIGVICTIFLLLVCYKILKRHCCSLGEASLLRYHTERRLLNEANPNDPSLQFQSRGLDSSILYCLPTIQYRKRSDGEVDHVDTDCTVCLGAFEEGDWLRFLPNCTHWFHISCIDTWFQSHSNCPLCRSHIIYNLTDNHGYSVSMLTLLDTLREDAIGETASSYQVVHKQSVQNSAAGPVQHTPIDST</sequence>
<evidence type="ECO:0000256" key="4">
    <source>
        <dbReference type="ARBA" id="ARBA00012483"/>
    </source>
</evidence>
<dbReference type="AlphaFoldDB" id="A0A835H5V9"/>
<evidence type="ECO:0000256" key="12">
    <source>
        <dbReference type="ARBA" id="ARBA00023136"/>
    </source>
</evidence>
<evidence type="ECO:0000256" key="5">
    <source>
        <dbReference type="ARBA" id="ARBA00022679"/>
    </source>
</evidence>
<evidence type="ECO:0000256" key="8">
    <source>
        <dbReference type="ARBA" id="ARBA00022771"/>
    </source>
</evidence>
<dbReference type="GO" id="GO:0061630">
    <property type="term" value="F:ubiquitin protein ligase activity"/>
    <property type="evidence" value="ECO:0007669"/>
    <property type="project" value="UniProtKB-EC"/>
</dbReference>
<evidence type="ECO:0000256" key="3">
    <source>
        <dbReference type="ARBA" id="ARBA00004906"/>
    </source>
</evidence>
<keyword evidence="9" id="KW-0833">Ubl conjugation pathway</keyword>
<dbReference type="FunFam" id="3.30.40.10:FF:000187">
    <property type="entry name" value="E3 ubiquitin-protein ligase ATL6"/>
    <property type="match status" value="1"/>
</dbReference>
<evidence type="ECO:0000259" key="15">
    <source>
        <dbReference type="PROSITE" id="PS50089"/>
    </source>
</evidence>
<proteinExistence type="predicted"/>
<dbReference type="UniPathway" id="UPA00143"/>
<comment type="caution">
    <text evidence="16">The sequence shown here is derived from an EMBL/GenBank/DDBJ whole genome shotgun (WGS) entry which is preliminary data.</text>
</comment>
<dbReference type="EC" id="2.3.2.27" evidence="4"/>
<evidence type="ECO:0000256" key="2">
    <source>
        <dbReference type="ARBA" id="ARBA00004167"/>
    </source>
</evidence>
<keyword evidence="5" id="KW-0808">Transferase</keyword>
<evidence type="ECO:0000256" key="6">
    <source>
        <dbReference type="ARBA" id="ARBA00022692"/>
    </source>
</evidence>
<dbReference type="GO" id="GO:0016020">
    <property type="term" value="C:membrane"/>
    <property type="evidence" value="ECO:0007669"/>
    <property type="project" value="UniProtKB-SubCell"/>
</dbReference>
<evidence type="ECO:0000256" key="11">
    <source>
        <dbReference type="ARBA" id="ARBA00022989"/>
    </source>
</evidence>
<accession>A0A835H5V9</accession>
<evidence type="ECO:0000256" key="1">
    <source>
        <dbReference type="ARBA" id="ARBA00000900"/>
    </source>
</evidence>
<dbReference type="GO" id="GO:0008270">
    <property type="term" value="F:zinc ion binding"/>
    <property type="evidence" value="ECO:0007669"/>
    <property type="project" value="UniProtKB-KW"/>
</dbReference>
<reference evidence="16 17" key="1">
    <citation type="submission" date="2020-10" db="EMBL/GenBank/DDBJ databases">
        <title>The Coptis chinensis genome and diversification of protoberbering-type alkaloids.</title>
        <authorList>
            <person name="Wang B."/>
            <person name="Shu S."/>
            <person name="Song C."/>
            <person name="Liu Y."/>
        </authorList>
    </citation>
    <scope>NUCLEOTIDE SEQUENCE [LARGE SCALE GENOMIC DNA]</scope>
    <source>
        <strain evidence="16">HL-2020</strain>
        <tissue evidence="16">Leaf</tissue>
    </source>
</reference>
<dbReference type="Pfam" id="PF13639">
    <property type="entry name" value="zf-RING_2"/>
    <property type="match status" value="1"/>
</dbReference>
<dbReference type="OrthoDB" id="9984778at2759"/>
<dbReference type="InterPro" id="IPR044600">
    <property type="entry name" value="ATL1/ATL16-like"/>
</dbReference>
<evidence type="ECO:0000256" key="13">
    <source>
        <dbReference type="PROSITE-ProRule" id="PRU00175"/>
    </source>
</evidence>
<evidence type="ECO:0000313" key="17">
    <source>
        <dbReference type="Proteomes" id="UP000631114"/>
    </source>
</evidence>
<gene>
    <name evidence="16" type="ORF">IFM89_012667</name>
</gene>
<comment type="subcellular location">
    <subcellularLocation>
        <location evidence="2">Membrane</location>
        <topology evidence="2">Single-pass membrane protein</topology>
    </subcellularLocation>
</comment>
<dbReference type="PANTHER" id="PTHR46913:SF22">
    <property type="entry name" value="RING-TYPE E3 UBIQUITIN TRANSFERASE"/>
    <property type="match status" value="1"/>
</dbReference>
<comment type="catalytic activity">
    <reaction evidence="1">
        <text>S-ubiquitinyl-[E2 ubiquitin-conjugating enzyme]-L-cysteine + [acceptor protein]-L-lysine = [E2 ubiquitin-conjugating enzyme]-L-cysteine + N(6)-ubiquitinyl-[acceptor protein]-L-lysine.</text>
        <dbReference type="EC" id="2.3.2.27"/>
    </reaction>
</comment>
<dbReference type="InterPro" id="IPR013083">
    <property type="entry name" value="Znf_RING/FYVE/PHD"/>
</dbReference>
<keyword evidence="12 14" id="KW-0472">Membrane</keyword>
<dbReference type="PANTHER" id="PTHR46913">
    <property type="entry name" value="RING-H2 FINGER PROTEIN ATL16"/>
    <property type="match status" value="1"/>
</dbReference>
<dbReference type="Proteomes" id="UP000631114">
    <property type="component" value="Unassembled WGS sequence"/>
</dbReference>
<dbReference type="Gene3D" id="3.30.40.10">
    <property type="entry name" value="Zinc/RING finger domain, C3HC4 (zinc finger)"/>
    <property type="match status" value="1"/>
</dbReference>
<dbReference type="SUPFAM" id="SSF57850">
    <property type="entry name" value="RING/U-box"/>
    <property type="match status" value="1"/>
</dbReference>
<keyword evidence="6 14" id="KW-0812">Transmembrane</keyword>
<protein>
    <recommendedName>
        <fullName evidence="4">RING-type E3 ubiquitin transferase</fullName>
        <ecNumber evidence="4">2.3.2.27</ecNumber>
    </recommendedName>
</protein>
<keyword evidence="17" id="KW-1185">Reference proteome</keyword>
<organism evidence="16 17">
    <name type="scientific">Coptis chinensis</name>
    <dbReference type="NCBI Taxonomy" id="261450"/>
    <lineage>
        <taxon>Eukaryota</taxon>
        <taxon>Viridiplantae</taxon>
        <taxon>Streptophyta</taxon>
        <taxon>Embryophyta</taxon>
        <taxon>Tracheophyta</taxon>
        <taxon>Spermatophyta</taxon>
        <taxon>Magnoliopsida</taxon>
        <taxon>Ranunculales</taxon>
        <taxon>Ranunculaceae</taxon>
        <taxon>Coptidoideae</taxon>
        <taxon>Coptis</taxon>
    </lineage>
</organism>
<keyword evidence="8 13" id="KW-0863">Zinc-finger</keyword>
<evidence type="ECO:0000256" key="14">
    <source>
        <dbReference type="SAM" id="Phobius"/>
    </source>
</evidence>